<dbReference type="EMBL" id="FUYH01000010">
    <property type="protein sequence ID" value="SKA90305.1"/>
    <property type="molecule type" value="Genomic_DNA"/>
</dbReference>
<evidence type="ECO:0000313" key="2">
    <source>
        <dbReference type="EMBL" id="SKA90305.1"/>
    </source>
</evidence>
<dbReference type="OrthoDB" id="1652579at2"/>
<protein>
    <submittedName>
        <fullName evidence="2">MazG nucleotide pyrophosphohydrolase domain-containing protein</fullName>
    </submittedName>
</protein>
<accession>A0A1T4XMJ5</accession>
<keyword evidence="3" id="KW-1185">Reference proteome</keyword>
<name>A0A1T4XMJ5_9CLOT</name>
<dbReference type="AlphaFoldDB" id="A0A1T4XMJ5"/>
<feature type="domain" description="NTP pyrophosphohydrolase MazG-like" evidence="1">
    <location>
        <begin position="36"/>
        <end position="106"/>
    </location>
</feature>
<dbReference type="SUPFAM" id="SSF101386">
    <property type="entry name" value="all-alpha NTP pyrophosphatases"/>
    <property type="match status" value="1"/>
</dbReference>
<organism evidence="2 3">
    <name type="scientific">Caloramator quimbayensis</name>
    <dbReference type="NCBI Taxonomy" id="1147123"/>
    <lineage>
        <taxon>Bacteria</taxon>
        <taxon>Bacillati</taxon>
        <taxon>Bacillota</taxon>
        <taxon>Clostridia</taxon>
        <taxon>Eubacteriales</taxon>
        <taxon>Clostridiaceae</taxon>
        <taxon>Caloramator</taxon>
    </lineage>
</organism>
<gene>
    <name evidence="2" type="ORF">SAMN05443428_11062</name>
</gene>
<dbReference type="Pfam" id="PF03819">
    <property type="entry name" value="MazG"/>
    <property type="match status" value="1"/>
</dbReference>
<sequence length="120" mass="14820">MEENKDISLSEMLEMSRVLWEKNKERWSPMEPQYGKNFILYMIEEIGEVIQIIKKKGEEEIMQSPEVRERFIEELCDVMMYYSDVLNRFKITPNEFAEKYYEKFNKNMKRDYEKQYKETV</sequence>
<dbReference type="RefSeq" id="WP_078696594.1">
    <property type="nucleotide sequence ID" value="NZ_FUYH01000010.1"/>
</dbReference>
<dbReference type="STRING" id="1147123.SAMN05443428_11062"/>
<dbReference type="InterPro" id="IPR004518">
    <property type="entry name" value="MazG-like_dom"/>
</dbReference>
<dbReference type="GO" id="GO:0016787">
    <property type="term" value="F:hydrolase activity"/>
    <property type="evidence" value="ECO:0007669"/>
    <property type="project" value="UniProtKB-KW"/>
</dbReference>
<dbReference type="Proteomes" id="UP000190105">
    <property type="component" value="Unassembled WGS sequence"/>
</dbReference>
<reference evidence="3" key="1">
    <citation type="submission" date="2017-02" db="EMBL/GenBank/DDBJ databases">
        <authorList>
            <person name="Varghese N."/>
            <person name="Submissions S."/>
        </authorList>
    </citation>
    <scope>NUCLEOTIDE SEQUENCE [LARGE SCALE GENOMIC DNA]</scope>
    <source>
        <strain evidence="3">USBA 833</strain>
    </source>
</reference>
<keyword evidence="2" id="KW-0378">Hydrolase</keyword>
<proteinExistence type="predicted"/>
<evidence type="ECO:0000259" key="1">
    <source>
        <dbReference type="Pfam" id="PF03819"/>
    </source>
</evidence>
<dbReference type="Gene3D" id="1.10.287.1080">
    <property type="entry name" value="MazG-like"/>
    <property type="match status" value="1"/>
</dbReference>
<evidence type="ECO:0000313" key="3">
    <source>
        <dbReference type="Proteomes" id="UP000190105"/>
    </source>
</evidence>